<dbReference type="RefSeq" id="WP_144684609.1">
    <property type="nucleotide sequence ID" value="NZ_VLLC01000012.1"/>
</dbReference>
<dbReference type="Proteomes" id="UP000318307">
    <property type="component" value="Unassembled WGS sequence"/>
</dbReference>
<name>A0A562RRS8_9BACT</name>
<dbReference type="InterPro" id="IPR019647">
    <property type="entry name" value="PhoP_reg_network_YrbL"/>
</dbReference>
<sequence>MQNHFILLNENLRIGKGGMRICYLHPSNPNIIIKIEKKGTPYNITPNKWEYRHYQEIVQAHGEVSGLSRIFGIIETQFGKGLMAEAIRDPDGSLSPTLAKAIQHPDKWNPSALLKAVKDLMHHICDLDIRLFDFNLENIILQTNQQNELQAIIIDLKGHYANHEWIPISSWFDFFGRKKRDRRILRLIKNLEAKCNKKTNPNQHNHQC</sequence>
<comment type="caution">
    <text evidence="1">The sequence shown here is derived from an EMBL/GenBank/DDBJ whole genome shotgun (WGS) entry which is preliminary data.</text>
</comment>
<dbReference type="Pfam" id="PF10707">
    <property type="entry name" value="YrbL-PhoP_reg"/>
    <property type="match status" value="1"/>
</dbReference>
<dbReference type="OrthoDB" id="5421848at2"/>
<reference evidence="1 2" key="1">
    <citation type="submission" date="2019-07" db="EMBL/GenBank/DDBJ databases">
        <title>Genome sequencing of 100 strains of the haloalkaliphilic chemolithoautotrophic sulfur-oxidizing bacterium Thioalkalivibrio.</title>
        <authorList>
            <person name="Muyzer G."/>
        </authorList>
    </citation>
    <scope>NUCLEOTIDE SEQUENCE [LARGE SCALE GENOMIC DNA]</scope>
    <source>
        <strain evidence="1 2">ASO4-4</strain>
    </source>
</reference>
<protein>
    <submittedName>
        <fullName evidence="1">PhoP regulatory network protein YrbL</fullName>
    </submittedName>
</protein>
<dbReference type="EMBL" id="VLLC01000012">
    <property type="protein sequence ID" value="TWI71752.1"/>
    <property type="molecule type" value="Genomic_DNA"/>
</dbReference>
<proteinExistence type="predicted"/>
<accession>A0A562RRS8</accession>
<evidence type="ECO:0000313" key="1">
    <source>
        <dbReference type="EMBL" id="TWI71752.1"/>
    </source>
</evidence>
<evidence type="ECO:0000313" key="2">
    <source>
        <dbReference type="Proteomes" id="UP000318307"/>
    </source>
</evidence>
<keyword evidence="2" id="KW-1185">Reference proteome</keyword>
<dbReference type="AlphaFoldDB" id="A0A562RRS8"/>
<gene>
    <name evidence="1" type="ORF">LZ24_01768</name>
</gene>
<organism evidence="1 2">
    <name type="scientific">Desulfobotulus alkaliphilus</name>
    <dbReference type="NCBI Taxonomy" id="622671"/>
    <lineage>
        <taxon>Bacteria</taxon>
        <taxon>Pseudomonadati</taxon>
        <taxon>Thermodesulfobacteriota</taxon>
        <taxon>Desulfobacteria</taxon>
        <taxon>Desulfobacterales</taxon>
        <taxon>Desulfobacteraceae</taxon>
        <taxon>Desulfobotulus</taxon>
    </lineage>
</organism>